<sequence length="639" mass="71185">MVRKNTTGLPAVHVSSLLFICALLPALLFKGPQIELFAITQIVLVLWLGWIFLNSYKSGLHIPRTTLALCLTLLWLWLALSIAWSLAPGISVINFWWVGSLVLVFWLYTLTPDRDTLWLNAAAILLVIALVLALMGIYQVLVLEQHARSVFETRNTHAAFLNLVALPAAAYFLQTIADKTLPRHYSVVLGAVLFFLFLSIFLTASRGATLSLAISMGLLVVLSLRCVPRRALILLLGLLAAAFLATKLSHGELSERLPQLVQDSPRRLIWESSWNLLQASPWQGIGLGLFYLAYPPYRNPADSSGGFFAHNDYLQIWIETGLPGLVLLLTVLVTATTLFVRALRRTGLRDRTHLEMTGLFCGLMTVAGHSVVDFNLYILSIMMMSGLAMGRFHELALGKLKASTLTLRPSRFVGRQAYRPIVLLLVLLPIFYFLALGMANSYYDRGMAQAREGKLQEADESLATAHQLTPSDDRILIAHADLYRHAVATLPADDPGRKTLYEDALRFLDQAQQANALRGLTFVIRGRLYQQNPAFAGESGQTLAIESFRRALALNPRLFQGRMDYVSLLLQAGNKQQALESLDEGVRHDYPVMPELIPFYSLTAKLRREAGRAEEAGALEARIRELEKQTVSAYQLRGY</sequence>
<evidence type="ECO:0000313" key="8">
    <source>
        <dbReference type="EMBL" id="BAV32695.1"/>
    </source>
</evidence>
<feature type="domain" description="O-antigen ligase-related" evidence="7">
    <location>
        <begin position="192"/>
        <end position="329"/>
    </location>
</feature>
<dbReference type="RefSeq" id="WP_172425879.1">
    <property type="nucleotide sequence ID" value="NZ_AP014879.1"/>
</dbReference>
<dbReference type="EMBL" id="AP014879">
    <property type="protein sequence ID" value="BAV32695.1"/>
    <property type="molecule type" value="Genomic_DNA"/>
</dbReference>
<feature type="repeat" description="TPR" evidence="5">
    <location>
        <begin position="439"/>
        <end position="472"/>
    </location>
</feature>
<feature type="transmembrane region" description="Helical" evidence="6">
    <location>
        <begin position="417"/>
        <end position="439"/>
    </location>
</feature>
<feature type="transmembrane region" description="Helical" evidence="6">
    <location>
        <begin position="158"/>
        <end position="177"/>
    </location>
</feature>
<dbReference type="InParanoid" id="A0A1B4XD34"/>
<dbReference type="GO" id="GO:0016020">
    <property type="term" value="C:membrane"/>
    <property type="evidence" value="ECO:0007669"/>
    <property type="project" value="UniProtKB-SubCell"/>
</dbReference>
<feature type="transmembrane region" description="Helical" evidence="6">
    <location>
        <begin position="352"/>
        <end position="371"/>
    </location>
</feature>
<proteinExistence type="predicted"/>
<feature type="transmembrane region" description="Helical" evidence="6">
    <location>
        <begin position="208"/>
        <end position="224"/>
    </location>
</feature>
<gene>
    <name evidence="8" type="ORF">SCL_0373</name>
</gene>
<protein>
    <recommendedName>
        <fullName evidence="7">O-antigen ligase-related domain-containing protein</fullName>
    </recommendedName>
</protein>
<dbReference type="Pfam" id="PF04932">
    <property type="entry name" value="Wzy_C"/>
    <property type="match status" value="1"/>
</dbReference>
<dbReference type="InterPro" id="IPR051533">
    <property type="entry name" value="WaaL-like"/>
</dbReference>
<evidence type="ECO:0000313" key="9">
    <source>
        <dbReference type="Proteomes" id="UP000243180"/>
    </source>
</evidence>
<dbReference type="KEGG" id="slim:SCL_0373"/>
<feature type="transmembrane region" description="Helical" evidence="6">
    <location>
        <begin position="34"/>
        <end position="53"/>
    </location>
</feature>
<comment type="subcellular location">
    <subcellularLocation>
        <location evidence="1">Membrane</location>
        <topology evidence="1">Multi-pass membrane protein</topology>
    </subcellularLocation>
</comment>
<evidence type="ECO:0000256" key="5">
    <source>
        <dbReference type="PROSITE-ProRule" id="PRU00339"/>
    </source>
</evidence>
<keyword evidence="2 6" id="KW-0812">Transmembrane</keyword>
<evidence type="ECO:0000259" key="7">
    <source>
        <dbReference type="Pfam" id="PF04932"/>
    </source>
</evidence>
<dbReference type="InterPro" id="IPR019734">
    <property type="entry name" value="TPR_rpt"/>
</dbReference>
<dbReference type="PANTHER" id="PTHR37422">
    <property type="entry name" value="TEICHURONIC ACID BIOSYNTHESIS PROTEIN TUAE"/>
    <property type="match status" value="1"/>
</dbReference>
<feature type="transmembrane region" description="Helical" evidence="6">
    <location>
        <begin position="231"/>
        <end position="250"/>
    </location>
</feature>
<name>A0A1B4XD34_9GAMM</name>
<dbReference type="PANTHER" id="PTHR37422:SF13">
    <property type="entry name" value="LIPOPOLYSACCHARIDE BIOSYNTHESIS PROTEIN PA4999-RELATED"/>
    <property type="match status" value="1"/>
</dbReference>
<feature type="transmembrane region" description="Helical" evidence="6">
    <location>
        <begin position="65"/>
        <end position="87"/>
    </location>
</feature>
<dbReference type="InterPro" id="IPR011990">
    <property type="entry name" value="TPR-like_helical_dom_sf"/>
</dbReference>
<dbReference type="Gene3D" id="1.25.40.10">
    <property type="entry name" value="Tetratricopeptide repeat domain"/>
    <property type="match status" value="1"/>
</dbReference>
<accession>A0A1B4XD34</accession>
<feature type="transmembrane region" description="Helical" evidence="6">
    <location>
        <begin position="93"/>
        <end position="110"/>
    </location>
</feature>
<dbReference type="InterPro" id="IPR007016">
    <property type="entry name" value="O-antigen_ligase-rel_domated"/>
</dbReference>
<evidence type="ECO:0000256" key="2">
    <source>
        <dbReference type="ARBA" id="ARBA00022692"/>
    </source>
</evidence>
<feature type="transmembrane region" description="Helical" evidence="6">
    <location>
        <begin position="117"/>
        <end position="138"/>
    </location>
</feature>
<feature type="transmembrane region" description="Helical" evidence="6">
    <location>
        <begin position="184"/>
        <end position="202"/>
    </location>
</feature>
<keyword evidence="3 6" id="KW-1133">Transmembrane helix</keyword>
<evidence type="ECO:0000256" key="4">
    <source>
        <dbReference type="ARBA" id="ARBA00023136"/>
    </source>
</evidence>
<keyword evidence="5" id="KW-0802">TPR repeat</keyword>
<evidence type="ECO:0000256" key="3">
    <source>
        <dbReference type="ARBA" id="ARBA00022989"/>
    </source>
</evidence>
<reference evidence="8 9" key="1">
    <citation type="submission" date="2015-05" db="EMBL/GenBank/DDBJ databases">
        <title>Complete genome sequence of a sulfur-oxidizing gammaproteobacterium strain HA5.</title>
        <authorList>
            <person name="Miura A."/>
            <person name="Kojima H."/>
            <person name="Fukui M."/>
        </authorList>
    </citation>
    <scope>NUCLEOTIDE SEQUENCE [LARGE SCALE GENOMIC DNA]</scope>
    <source>
        <strain evidence="8 9">HA5</strain>
    </source>
</reference>
<organism evidence="8 9">
    <name type="scientific">Sulfuricaulis limicola</name>
    <dbReference type="NCBI Taxonomy" id="1620215"/>
    <lineage>
        <taxon>Bacteria</taxon>
        <taxon>Pseudomonadati</taxon>
        <taxon>Pseudomonadota</taxon>
        <taxon>Gammaproteobacteria</taxon>
        <taxon>Acidiferrobacterales</taxon>
        <taxon>Acidiferrobacteraceae</taxon>
        <taxon>Sulfuricaulis</taxon>
    </lineage>
</organism>
<keyword evidence="4 6" id="KW-0472">Membrane</keyword>
<keyword evidence="9" id="KW-1185">Reference proteome</keyword>
<dbReference type="PROSITE" id="PS50005">
    <property type="entry name" value="TPR"/>
    <property type="match status" value="1"/>
</dbReference>
<feature type="transmembrane region" description="Helical" evidence="6">
    <location>
        <begin position="7"/>
        <end position="28"/>
    </location>
</feature>
<evidence type="ECO:0000256" key="6">
    <source>
        <dbReference type="SAM" id="Phobius"/>
    </source>
</evidence>
<dbReference type="AlphaFoldDB" id="A0A1B4XD34"/>
<dbReference type="Proteomes" id="UP000243180">
    <property type="component" value="Chromosome"/>
</dbReference>
<feature type="transmembrane region" description="Helical" evidence="6">
    <location>
        <begin position="321"/>
        <end position="340"/>
    </location>
</feature>
<dbReference type="SUPFAM" id="SSF48452">
    <property type="entry name" value="TPR-like"/>
    <property type="match status" value="1"/>
</dbReference>
<evidence type="ECO:0000256" key="1">
    <source>
        <dbReference type="ARBA" id="ARBA00004141"/>
    </source>
</evidence>